<dbReference type="RefSeq" id="WP_006287974.1">
    <property type="nucleotide sequence ID" value="NZ_BALG01000366.1"/>
</dbReference>
<dbReference type="Proteomes" id="UP000029453">
    <property type="component" value="Unassembled WGS sequence"/>
</dbReference>
<dbReference type="OrthoDB" id="92877at2"/>
<evidence type="ECO:0000313" key="1">
    <source>
        <dbReference type="EMBL" id="GAC44184.1"/>
    </source>
</evidence>
<dbReference type="EMBL" id="BALG01000366">
    <property type="protein sequence ID" value="GAC44184.1"/>
    <property type="molecule type" value="Genomic_DNA"/>
</dbReference>
<gene>
    <name evidence="1" type="ORF">PPOP_3587</name>
</gene>
<feature type="non-terminal residue" evidence="1">
    <location>
        <position position="1"/>
    </location>
</feature>
<name>M9M511_PAEPP</name>
<dbReference type="AlphaFoldDB" id="M9M511"/>
<organism evidence="1 2">
    <name type="scientific">Paenibacillus popilliae ATCC 14706</name>
    <dbReference type="NCBI Taxonomy" id="1212764"/>
    <lineage>
        <taxon>Bacteria</taxon>
        <taxon>Bacillati</taxon>
        <taxon>Bacillota</taxon>
        <taxon>Bacilli</taxon>
        <taxon>Bacillales</taxon>
        <taxon>Paenibacillaceae</taxon>
        <taxon>Paenibacillus</taxon>
    </lineage>
</organism>
<accession>M9M511</accession>
<proteinExistence type="predicted"/>
<evidence type="ECO:0000313" key="2">
    <source>
        <dbReference type="Proteomes" id="UP000029453"/>
    </source>
</evidence>
<protein>
    <submittedName>
        <fullName evidence="1">Carbamoylphosphate synthase</fullName>
    </submittedName>
</protein>
<reference evidence="1 2" key="1">
    <citation type="submission" date="2012-10" db="EMBL/GenBank/DDBJ databases">
        <title>Draft Genome Sequence of Paenibacillus popilliae ATCC 14706T.</title>
        <authorList>
            <person name="Iiyama K."/>
            <person name="Mori K."/>
            <person name="Mon H."/>
            <person name="Chieda Y."/>
            <person name="Lee J.M."/>
            <person name="Kusakabe T."/>
            <person name="Tashiro K."/>
            <person name="Asano S."/>
            <person name="Yasunaga-Aoki C."/>
            <person name="Shimizu S."/>
        </authorList>
    </citation>
    <scope>NUCLEOTIDE SEQUENCE [LARGE SCALE GENOMIC DNA]</scope>
    <source>
        <strain evidence="1 2">ATCC 14706</strain>
    </source>
</reference>
<sequence>ESHEQLASYFAEQAYQEVKELEVRKERLQALAHLCGVYTMEQIEEALEQEGCEATVARLTAALGVKQGSREIPAD</sequence>
<comment type="caution">
    <text evidence="1">The sequence shown here is derived from an EMBL/GenBank/DDBJ whole genome shotgun (WGS) entry which is preliminary data.</text>
</comment>
<keyword evidence="2" id="KW-1185">Reference proteome</keyword>